<dbReference type="InterPro" id="IPR050725">
    <property type="entry name" value="CysQ/Inositol_MonoPase"/>
</dbReference>
<dbReference type="PANTHER" id="PTHR43028">
    <property type="entry name" value="3'(2'),5'-BISPHOSPHATE NUCLEOTIDASE 1"/>
    <property type="match status" value="1"/>
</dbReference>
<dbReference type="Gene3D" id="3.30.540.10">
    <property type="entry name" value="Fructose-1,6-Bisphosphatase, subunit A, domain 1"/>
    <property type="match status" value="1"/>
</dbReference>
<evidence type="ECO:0000256" key="4">
    <source>
        <dbReference type="ARBA" id="ARBA00022842"/>
    </source>
</evidence>
<evidence type="ECO:0000256" key="1">
    <source>
        <dbReference type="ARBA" id="ARBA00001946"/>
    </source>
</evidence>
<evidence type="ECO:0000313" key="6">
    <source>
        <dbReference type="EMBL" id="AKF11159.1"/>
    </source>
</evidence>
<dbReference type="InterPro" id="IPR000760">
    <property type="entry name" value="Inositol_monophosphatase-like"/>
</dbReference>
<dbReference type="PANTHER" id="PTHR43028:SF5">
    <property type="entry name" value="3'(2'),5'-BISPHOSPHATE NUCLEOTIDASE 1"/>
    <property type="match status" value="1"/>
</dbReference>
<keyword evidence="7" id="KW-1185">Reference proteome</keyword>
<dbReference type="GO" id="GO:0046854">
    <property type="term" value="P:phosphatidylinositol phosphate biosynthetic process"/>
    <property type="evidence" value="ECO:0007669"/>
    <property type="project" value="InterPro"/>
</dbReference>
<accession>A0A0F6SHW6</accession>
<dbReference type="FunFam" id="3.30.540.10:FF:000003">
    <property type="entry name" value="Inositol-1-monophosphatase"/>
    <property type="match status" value="1"/>
</dbReference>
<dbReference type="Pfam" id="PF00459">
    <property type="entry name" value="Inositol_P"/>
    <property type="match status" value="1"/>
</dbReference>
<dbReference type="AlphaFoldDB" id="A0A0F6SHW6"/>
<comment type="cofactor">
    <cofactor evidence="1 5">
        <name>Mg(2+)</name>
        <dbReference type="ChEBI" id="CHEBI:18420"/>
    </cofactor>
</comment>
<dbReference type="KEGG" id="samy:DB32_008308"/>
<keyword evidence="4 5" id="KW-0460">Magnesium</keyword>
<protein>
    <submittedName>
        <fullName evidence="6">3'(2'),5'-bisphosphate nucleotidase</fullName>
    </submittedName>
</protein>
<name>A0A0F6SHW6_9BACT</name>
<dbReference type="RefSeq" id="WP_053238055.1">
    <property type="nucleotide sequence ID" value="NZ_CP011125.1"/>
</dbReference>
<dbReference type="PROSITE" id="PS00630">
    <property type="entry name" value="IMP_2"/>
    <property type="match status" value="1"/>
</dbReference>
<dbReference type="Proteomes" id="UP000034883">
    <property type="component" value="Chromosome"/>
</dbReference>
<organism evidence="6 7">
    <name type="scientific">Sandaracinus amylolyticus</name>
    <dbReference type="NCBI Taxonomy" id="927083"/>
    <lineage>
        <taxon>Bacteria</taxon>
        <taxon>Pseudomonadati</taxon>
        <taxon>Myxococcota</taxon>
        <taxon>Polyangia</taxon>
        <taxon>Polyangiales</taxon>
        <taxon>Sandaracinaceae</taxon>
        <taxon>Sandaracinus</taxon>
    </lineage>
</organism>
<dbReference type="CDD" id="cd01638">
    <property type="entry name" value="CysQ"/>
    <property type="match status" value="1"/>
</dbReference>
<evidence type="ECO:0000256" key="5">
    <source>
        <dbReference type="PIRSR" id="PIRSR600760-2"/>
    </source>
</evidence>
<evidence type="ECO:0000256" key="3">
    <source>
        <dbReference type="ARBA" id="ARBA00022801"/>
    </source>
</evidence>
<dbReference type="GO" id="GO:0046872">
    <property type="term" value="F:metal ion binding"/>
    <property type="evidence" value="ECO:0007669"/>
    <property type="project" value="UniProtKB-KW"/>
</dbReference>
<feature type="binding site" evidence="5">
    <location>
        <position position="85"/>
    </location>
    <ligand>
        <name>Mg(2+)</name>
        <dbReference type="ChEBI" id="CHEBI:18420"/>
        <label>1</label>
        <note>catalytic</note>
    </ligand>
</feature>
<dbReference type="SUPFAM" id="SSF56655">
    <property type="entry name" value="Carbohydrate phosphatase"/>
    <property type="match status" value="1"/>
</dbReference>
<dbReference type="InterPro" id="IPR020550">
    <property type="entry name" value="Inositol_monophosphatase_CS"/>
</dbReference>
<feature type="binding site" evidence="5">
    <location>
        <position position="211"/>
    </location>
    <ligand>
        <name>Mg(2+)</name>
        <dbReference type="ChEBI" id="CHEBI:18420"/>
        <label>1</label>
        <note>catalytic</note>
    </ligand>
</feature>
<evidence type="ECO:0000313" key="7">
    <source>
        <dbReference type="Proteomes" id="UP000034883"/>
    </source>
</evidence>
<keyword evidence="2 5" id="KW-0479">Metal-binding</keyword>
<gene>
    <name evidence="6" type="ORF">DB32_008308</name>
</gene>
<reference evidence="6 7" key="1">
    <citation type="submission" date="2015-03" db="EMBL/GenBank/DDBJ databases">
        <title>Genome assembly of Sandaracinus amylolyticus DSM 53668.</title>
        <authorList>
            <person name="Sharma G."/>
            <person name="Subramanian S."/>
        </authorList>
    </citation>
    <scope>NUCLEOTIDE SEQUENCE [LARGE SCALE GENOMIC DNA]</scope>
    <source>
        <strain evidence="6 7">DSM 53668</strain>
    </source>
</reference>
<dbReference type="PRINTS" id="PR00377">
    <property type="entry name" value="IMPHPHTASES"/>
</dbReference>
<dbReference type="OrthoDB" id="9785695at2"/>
<sequence>MLDRELVEAVKLAREAGRILLEIYATDFGVEMKGESDPVTEADRRVNAFLTARLHESFPTDLVVAEESATEGKQSSGRCWFVDPLDGTKEFIAKNGEFSVMIGLAIDGDAQLGVVYQPTTGKLWRGVVGDGAFLEQGDKTYVLRPSDIADPSQMRLVVSRSHRSKSTDALVQRLGITQEAVSGSVGLKVGLIAERKADLYVHLSGKTSAWDACAPEAILRAAGGTFTDLEGRQIQYGTGELKNHRGILACNRKGFEKVLPVVSAIAREAGLIT</sequence>
<dbReference type="Gene3D" id="3.40.190.80">
    <property type="match status" value="1"/>
</dbReference>
<keyword evidence="3" id="KW-0378">Hydrolase</keyword>
<feature type="binding site" evidence="5">
    <location>
        <position position="83"/>
    </location>
    <ligand>
        <name>Mg(2+)</name>
        <dbReference type="ChEBI" id="CHEBI:18420"/>
        <label>1</label>
        <note>catalytic</note>
    </ligand>
</feature>
<feature type="binding site" evidence="5">
    <location>
        <position position="66"/>
    </location>
    <ligand>
        <name>Mg(2+)</name>
        <dbReference type="ChEBI" id="CHEBI:18420"/>
        <label>1</label>
        <note>catalytic</note>
    </ligand>
</feature>
<feature type="binding site" evidence="5">
    <location>
        <position position="86"/>
    </location>
    <ligand>
        <name>Mg(2+)</name>
        <dbReference type="ChEBI" id="CHEBI:18420"/>
        <label>1</label>
        <note>catalytic</note>
    </ligand>
</feature>
<proteinExistence type="predicted"/>
<dbReference type="EMBL" id="CP011125">
    <property type="protein sequence ID" value="AKF11159.1"/>
    <property type="molecule type" value="Genomic_DNA"/>
</dbReference>
<dbReference type="GO" id="GO:0016791">
    <property type="term" value="F:phosphatase activity"/>
    <property type="evidence" value="ECO:0007669"/>
    <property type="project" value="UniProtKB-ARBA"/>
</dbReference>
<evidence type="ECO:0000256" key="2">
    <source>
        <dbReference type="ARBA" id="ARBA00022723"/>
    </source>
</evidence>
<dbReference type="STRING" id="927083.DB32_008308"/>